<dbReference type="Proteomes" id="UP000837857">
    <property type="component" value="Chromosome 28"/>
</dbReference>
<gene>
    <name evidence="2" type="ORF">IPOD504_LOCUS11496</name>
</gene>
<reference evidence="2" key="1">
    <citation type="submission" date="2022-03" db="EMBL/GenBank/DDBJ databases">
        <authorList>
            <person name="Martin H S."/>
        </authorList>
    </citation>
    <scope>NUCLEOTIDE SEQUENCE</scope>
</reference>
<keyword evidence="3" id="KW-1185">Reference proteome</keyword>
<feature type="chain" id="PRO_5047125717" evidence="1">
    <location>
        <begin position="21"/>
        <end position="233"/>
    </location>
</feature>
<protein>
    <submittedName>
        <fullName evidence="2">Uncharacterized protein</fullName>
    </submittedName>
</protein>
<evidence type="ECO:0000313" key="3">
    <source>
        <dbReference type="Proteomes" id="UP000837857"/>
    </source>
</evidence>
<evidence type="ECO:0000313" key="2">
    <source>
        <dbReference type="EMBL" id="CAH2061844.1"/>
    </source>
</evidence>
<dbReference type="EMBL" id="OW152840">
    <property type="protein sequence ID" value="CAH2061844.1"/>
    <property type="molecule type" value="Genomic_DNA"/>
</dbReference>
<feature type="non-terminal residue" evidence="2">
    <location>
        <position position="233"/>
    </location>
</feature>
<feature type="signal peptide" evidence="1">
    <location>
        <begin position="1"/>
        <end position="20"/>
    </location>
</feature>
<evidence type="ECO:0000256" key="1">
    <source>
        <dbReference type="SAM" id="SignalP"/>
    </source>
</evidence>
<proteinExistence type="predicted"/>
<accession>A0ABN8IM96</accession>
<organism evidence="2 3">
    <name type="scientific">Iphiclides podalirius</name>
    <name type="common">scarce swallowtail</name>
    <dbReference type="NCBI Taxonomy" id="110791"/>
    <lineage>
        <taxon>Eukaryota</taxon>
        <taxon>Metazoa</taxon>
        <taxon>Ecdysozoa</taxon>
        <taxon>Arthropoda</taxon>
        <taxon>Hexapoda</taxon>
        <taxon>Insecta</taxon>
        <taxon>Pterygota</taxon>
        <taxon>Neoptera</taxon>
        <taxon>Endopterygota</taxon>
        <taxon>Lepidoptera</taxon>
        <taxon>Glossata</taxon>
        <taxon>Ditrysia</taxon>
        <taxon>Papilionoidea</taxon>
        <taxon>Papilionidae</taxon>
        <taxon>Papilioninae</taxon>
        <taxon>Iphiclides</taxon>
    </lineage>
</organism>
<name>A0ABN8IM96_9NEOP</name>
<keyword evidence="1" id="KW-0732">Signal</keyword>
<sequence length="233" mass="27257">MKRFIISVCCVFYYVKILRCSSYEEVEDDYMVNKYYNDEVSSFERNDDMVPDIYLLKGNYQRLKEDNPQEQYSAEKKAGDITDLIGINVHYRQPNIYDDLGRRFMFHNYGSQKRRNTMDTIEDRLTPVKAPPEFVLAVAKESAKLQAANPIHDTDEIIRKKVLRSGDYWDSVWVENVKDPDKILRSRNDENLPPKLATVKANIMPGSKLYRLISVLKQISPRLIYVINTAKDN</sequence>